<dbReference type="Proteomes" id="UP001595705">
    <property type="component" value="Unassembled WGS sequence"/>
</dbReference>
<reference evidence="2" key="1">
    <citation type="journal article" date="2019" name="Int. J. Syst. Evol. Microbiol.">
        <title>The Global Catalogue of Microorganisms (GCM) 10K type strain sequencing project: providing services to taxonomists for standard genome sequencing and annotation.</title>
        <authorList>
            <consortium name="The Broad Institute Genomics Platform"/>
            <consortium name="The Broad Institute Genome Sequencing Center for Infectious Disease"/>
            <person name="Wu L."/>
            <person name="Ma J."/>
        </authorList>
    </citation>
    <scope>NUCLEOTIDE SEQUENCE [LARGE SCALE GENOMIC DNA]</scope>
    <source>
        <strain evidence="2">KCTC 42441</strain>
    </source>
</reference>
<dbReference type="EMBL" id="JBHRYA010000007">
    <property type="protein sequence ID" value="MFC3716840.1"/>
    <property type="molecule type" value="Genomic_DNA"/>
</dbReference>
<evidence type="ECO:0000313" key="1">
    <source>
        <dbReference type="EMBL" id="MFC3716840.1"/>
    </source>
</evidence>
<organism evidence="1 2">
    <name type="scientific">Luteimonas soli</name>
    <dbReference type="NCBI Taxonomy" id="1648966"/>
    <lineage>
        <taxon>Bacteria</taxon>
        <taxon>Pseudomonadati</taxon>
        <taxon>Pseudomonadota</taxon>
        <taxon>Gammaproteobacteria</taxon>
        <taxon>Lysobacterales</taxon>
        <taxon>Lysobacteraceae</taxon>
        <taxon>Luteimonas</taxon>
    </lineage>
</organism>
<name>A0ABV7XMR8_9GAMM</name>
<comment type="caution">
    <text evidence="1">The sequence shown here is derived from an EMBL/GenBank/DDBJ whole genome shotgun (WGS) entry which is preliminary data.</text>
</comment>
<accession>A0ABV7XMR8</accession>
<sequence>MSAEALDAVVVLHEAEQKLRLAGCSYEQTIPLRQLRTRYVALLEAAHRADGEERPGRPERGPGHTAAEWTMFLRGWDAHADAVFRSGLRAALEPLALPQSLVLPE</sequence>
<keyword evidence="2" id="KW-1185">Reference proteome</keyword>
<proteinExistence type="predicted"/>
<protein>
    <submittedName>
        <fullName evidence="1">Uncharacterized protein</fullName>
    </submittedName>
</protein>
<dbReference type="RefSeq" id="WP_386744289.1">
    <property type="nucleotide sequence ID" value="NZ_JBHRYA010000007.1"/>
</dbReference>
<evidence type="ECO:0000313" key="2">
    <source>
        <dbReference type="Proteomes" id="UP001595705"/>
    </source>
</evidence>
<gene>
    <name evidence="1" type="ORF">ACFONC_11825</name>
</gene>